<dbReference type="AlphaFoldDB" id="A0A0M9WDR8"/>
<name>A0A0M9WDR8_9EURO</name>
<dbReference type="Proteomes" id="UP000037696">
    <property type="component" value="Unassembled WGS sequence"/>
</dbReference>
<keyword evidence="1" id="KW-0812">Transmembrane</keyword>
<keyword evidence="3" id="KW-1185">Reference proteome</keyword>
<organism evidence="2 3">
    <name type="scientific">Penicillium nordicum</name>
    <dbReference type="NCBI Taxonomy" id="229535"/>
    <lineage>
        <taxon>Eukaryota</taxon>
        <taxon>Fungi</taxon>
        <taxon>Dikarya</taxon>
        <taxon>Ascomycota</taxon>
        <taxon>Pezizomycotina</taxon>
        <taxon>Eurotiomycetes</taxon>
        <taxon>Eurotiomycetidae</taxon>
        <taxon>Eurotiales</taxon>
        <taxon>Aspergillaceae</taxon>
        <taxon>Penicillium</taxon>
    </lineage>
</organism>
<feature type="transmembrane region" description="Helical" evidence="1">
    <location>
        <begin position="38"/>
        <end position="54"/>
    </location>
</feature>
<evidence type="ECO:0000313" key="2">
    <source>
        <dbReference type="EMBL" id="KOS40902.1"/>
    </source>
</evidence>
<dbReference type="EMBL" id="LHQQ01000148">
    <property type="protein sequence ID" value="KOS40902.1"/>
    <property type="molecule type" value="Genomic_DNA"/>
</dbReference>
<sequence>MKYKEYKLTEKIDQEKTKRKWKVLIEIRKHRRAKKRQYLAFGGGFVFGCQTLSSQQLHSFYHLLCIVRIWYQATLLFPSSTERIYKSRCFCGGAHLLDALMPGCLRHKDPQDDRSITIDSLSLSLLLSFSSLSNSIIKNLSAWFLHQYFINRFYITIPSKQPCKHRPVTKAEILSRKLCRRTRSFDRGATECPLV</sequence>
<proteinExistence type="predicted"/>
<evidence type="ECO:0000256" key="1">
    <source>
        <dbReference type="SAM" id="Phobius"/>
    </source>
</evidence>
<keyword evidence="1" id="KW-1133">Transmembrane helix</keyword>
<keyword evidence="1" id="KW-0472">Membrane</keyword>
<comment type="caution">
    <text evidence="2">The sequence shown here is derived from an EMBL/GenBank/DDBJ whole genome shotgun (WGS) entry which is preliminary data.</text>
</comment>
<evidence type="ECO:0000313" key="3">
    <source>
        <dbReference type="Proteomes" id="UP000037696"/>
    </source>
</evidence>
<accession>A0A0M9WDR8</accession>
<reference evidence="2 3" key="1">
    <citation type="submission" date="2015-08" db="EMBL/GenBank/DDBJ databases">
        <title>Genome sequencing of Penicillium nordicum.</title>
        <authorList>
            <person name="Nguyen H.D."/>
            <person name="Seifert K.A."/>
        </authorList>
    </citation>
    <scope>NUCLEOTIDE SEQUENCE [LARGE SCALE GENOMIC DNA]</scope>
    <source>
        <strain evidence="2 3">DAOMC 185683</strain>
    </source>
</reference>
<protein>
    <submittedName>
        <fullName evidence="2">Uncharacterized protein</fullName>
    </submittedName>
</protein>
<dbReference type="OrthoDB" id="4368338at2759"/>
<gene>
    <name evidence="2" type="ORF">ACN38_g8257</name>
</gene>